<dbReference type="InterPro" id="IPR023578">
    <property type="entry name" value="Ras_GEF_dom_sf"/>
</dbReference>
<evidence type="ECO:0000256" key="1">
    <source>
        <dbReference type="PROSITE-ProRule" id="PRU00168"/>
    </source>
</evidence>
<reference evidence="5" key="1">
    <citation type="journal article" date="2023" name="Mol. Biol. Evol.">
        <title>Third-Generation Sequencing Reveals the Adaptive Role of the Epigenome in Three Deep-Sea Polychaetes.</title>
        <authorList>
            <person name="Perez M."/>
            <person name="Aroh O."/>
            <person name="Sun Y."/>
            <person name="Lan Y."/>
            <person name="Juniper S.K."/>
            <person name="Young C.R."/>
            <person name="Angers B."/>
            <person name="Qian P.Y."/>
        </authorList>
    </citation>
    <scope>NUCLEOTIDE SEQUENCE</scope>
    <source>
        <strain evidence="5">R07B-5</strain>
    </source>
</reference>
<dbReference type="GO" id="GO:0005085">
    <property type="term" value="F:guanyl-nucleotide exchange factor activity"/>
    <property type="evidence" value="ECO:0007669"/>
    <property type="project" value="UniProtKB-KW"/>
</dbReference>
<comment type="caution">
    <text evidence="5">The sequence shown here is derived from an EMBL/GenBank/DDBJ whole genome shotgun (WGS) entry which is preliminary data.</text>
</comment>
<dbReference type="Pfam" id="PF00617">
    <property type="entry name" value="RasGEF"/>
    <property type="match status" value="1"/>
</dbReference>
<evidence type="ECO:0000256" key="3">
    <source>
        <dbReference type="SAM" id="MobiDB-lite"/>
    </source>
</evidence>
<dbReference type="GO" id="GO:0004435">
    <property type="term" value="F:phosphatidylinositol-4,5-bisphosphate phospholipase C activity"/>
    <property type="evidence" value="ECO:0007669"/>
    <property type="project" value="UniProtKB-EC"/>
</dbReference>
<dbReference type="InterPro" id="IPR036964">
    <property type="entry name" value="RASGEF_cat_dom_sf"/>
</dbReference>
<dbReference type="GO" id="GO:0007265">
    <property type="term" value="P:Ras protein signal transduction"/>
    <property type="evidence" value="ECO:0007669"/>
    <property type="project" value="TreeGrafter"/>
</dbReference>
<dbReference type="InterPro" id="IPR001895">
    <property type="entry name" value="RASGEF_cat_dom"/>
</dbReference>
<name>A0AAD9NBF4_RIDPI</name>
<keyword evidence="2" id="KW-0378">Hydrolase</keyword>
<dbReference type="AlphaFoldDB" id="A0AAD9NBF4"/>
<dbReference type="GO" id="GO:0007186">
    <property type="term" value="P:G protein-coupled receptor signaling pathway"/>
    <property type="evidence" value="ECO:0007669"/>
    <property type="project" value="TreeGrafter"/>
</dbReference>
<feature type="region of interest" description="Disordered" evidence="3">
    <location>
        <begin position="725"/>
        <end position="746"/>
    </location>
</feature>
<dbReference type="EC" id="3.1.4.11" evidence="2"/>
<dbReference type="Gene3D" id="1.10.840.10">
    <property type="entry name" value="Ras guanine-nucleotide exchange factors catalytic domain"/>
    <property type="match status" value="1"/>
</dbReference>
<dbReference type="Gene3D" id="2.30.29.30">
    <property type="entry name" value="Pleckstrin-homology domain (PH domain)/Phosphotyrosine-binding domain (PTB)"/>
    <property type="match status" value="1"/>
</dbReference>
<dbReference type="SUPFAM" id="SSF51695">
    <property type="entry name" value="PLC-like phosphodiesterases"/>
    <property type="match status" value="1"/>
</dbReference>
<accession>A0AAD9NBF4</accession>
<keyword evidence="2" id="KW-0443">Lipid metabolism</keyword>
<dbReference type="SUPFAM" id="SSF48366">
    <property type="entry name" value="Ras GEF"/>
    <property type="match status" value="1"/>
</dbReference>
<sequence>MTVELCVFQEKQAKLWHTPYYDNELKLKELYRRICHKLPAYNCKLYNMQLLRDNSSKKSCILGINSEKLILLDFKAKTPLRSCPILDLQQWSTGNGKGHSGLVLEFRASKPWNLPLHRDVLNFDFSRRHRAMKCGTLELCTVHTAELERLQNLLHFPEEVAMSLTETEFELFNSVPATYYVRHVTLDLSRTVLATRKPNVQDLIQRFHEVSSWITHIIVTQPTHESRKAVLSCILRVAQTCWNIGNFNGAIEILAGLKSEKLEPFWLSIRDEDLSIMNFLSDALLSREPTPAYRAAISRALAIPGCKVVPFFGGFLRDLRAIFSIVPSIVVLASEEAQQLQCVTEFNGEERFLTRIGVGGLVNLDKIRQAHVILNDIHLFHKRAAAMATHIHAKKGSSVDALSLRSDRQDLLPSDADCDYSLDVSTYQPIQPVGNDHQIMLIPAKLSWMHYHDLQCMHHGTTAVRCDSLTPQPFNCYLLLENDNATLSWSHPSWSSLNKGGSTGLSPDYDFKGVDDLKLPPGICAKYQEDKAFVEGPDEGHLDLDLVKEVIAGETSADHDHVVNLSLISRQHGLPGLSTQRNCLTIVYGRSLPDNRFLKFVLPDKTAEVWHRGLSRLVQVAALQRRRTDKRIDWLKRQYLQLYFDNGRCHGPTPAEALKSMELKPEPTGVNIAEIFPKSIMQPTHLDLFDFVNLFRSFSICSRKDLKDLFEQFAATTPRLERKMPKELLNEPPPSRDSGLMTRNSPLDLPSDSTHKKMFDVVASASVLCNSAGLESLRCKCLGVEELREFLATYQEETRTEWQIMELIQRHERDAKMRALCRLSFEGFARFLMDKDNYAFVPEDVRQPDEDMKHPLSHYYIASSHNTYLPGRQVGGDSSVEMYSQVLQTGCRCVELDCWDGDNGYPVITHGASTFPPIHVVSTVPFRAVVEAINRSAFEASPYPVILSLENHCSISQQQKMADIFVEVFGNKLVRDYLFETDVTDNLVLPSPEQLKYRILIKNKKIGSHHIPLRPVRKPVSDITVYLSLLPLDNNSASCSNSF</sequence>
<dbReference type="InterPro" id="IPR017946">
    <property type="entry name" value="PLC-like_Pdiesterase_TIM-brl"/>
</dbReference>
<dbReference type="InterPro" id="IPR015359">
    <property type="entry name" value="PLC_EF-hand-like"/>
</dbReference>
<keyword evidence="6" id="KW-1185">Reference proteome</keyword>
<dbReference type="SUPFAM" id="SSF50729">
    <property type="entry name" value="PH domain-like"/>
    <property type="match status" value="1"/>
</dbReference>
<dbReference type="Proteomes" id="UP001209878">
    <property type="component" value="Unassembled WGS sequence"/>
</dbReference>
<dbReference type="PROSITE" id="PS50007">
    <property type="entry name" value="PIPLC_X_DOMAIN"/>
    <property type="match status" value="1"/>
</dbReference>
<dbReference type="GO" id="GO:0051209">
    <property type="term" value="P:release of sequestered calcium ion into cytosol"/>
    <property type="evidence" value="ECO:0007669"/>
    <property type="project" value="TreeGrafter"/>
</dbReference>
<dbReference type="SMART" id="SM00148">
    <property type="entry name" value="PLCXc"/>
    <property type="match status" value="1"/>
</dbReference>
<dbReference type="CDD" id="cd08558">
    <property type="entry name" value="PI-PLCc_eukaryota"/>
    <property type="match status" value="1"/>
</dbReference>
<proteinExistence type="predicted"/>
<dbReference type="Pfam" id="PF09279">
    <property type="entry name" value="EF-hand_like"/>
    <property type="match status" value="1"/>
</dbReference>
<dbReference type="InterPro" id="IPR011993">
    <property type="entry name" value="PH-like_dom_sf"/>
</dbReference>
<dbReference type="SUPFAM" id="SSF47473">
    <property type="entry name" value="EF-hand"/>
    <property type="match status" value="1"/>
</dbReference>
<dbReference type="Gene3D" id="3.20.20.190">
    <property type="entry name" value="Phosphatidylinositol (PI) phosphodiesterase"/>
    <property type="match status" value="1"/>
</dbReference>
<gene>
    <name evidence="5" type="ORF">NP493_1446g00008</name>
</gene>
<protein>
    <recommendedName>
        <fullName evidence="2">Phosphoinositide phospholipase C</fullName>
        <ecNumber evidence="2">3.1.4.11</ecNumber>
    </recommendedName>
</protein>
<evidence type="ECO:0000313" key="6">
    <source>
        <dbReference type="Proteomes" id="UP001209878"/>
    </source>
</evidence>
<dbReference type="GO" id="GO:0046488">
    <property type="term" value="P:phosphatidylinositol metabolic process"/>
    <property type="evidence" value="ECO:0007669"/>
    <property type="project" value="TreeGrafter"/>
</dbReference>
<dbReference type="PROSITE" id="PS50009">
    <property type="entry name" value="RASGEF_CAT"/>
    <property type="match status" value="1"/>
</dbReference>
<dbReference type="Pfam" id="PF00388">
    <property type="entry name" value="PI-PLC-X"/>
    <property type="match status" value="1"/>
</dbReference>
<evidence type="ECO:0000313" key="5">
    <source>
        <dbReference type="EMBL" id="KAK2163870.1"/>
    </source>
</evidence>
<keyword evidence="1" id="KW-0344">Guanine-nucleotide releasing factor</keyword>
<dbReference type="SMART" id="SM00147">
    <property type="entry name" value="RasGEF"/>
    <property type="match status" value="1"/>
</dbReference>
<evidence type="ECO:0000256" key="2">
    <source>
        <dbReference type="RuleBase" id="RU361133"/>
    </source>
</evidence>
<dbReference type="PRINTS" id="PR00390">
    <property type="entry name" value="PHPHLIPASEC"/>
</dbReference>
<dbReference type="InterPro" id="IPR000909">
    <property type="entry name" value="PLipase_C_PInositol-sp_X_dom"/>
</dbReference>
<dbReference type="GO" id="GO:0016042">
    <property type="term" value="P:lipid catabolic process"/>
    <property type="evidence" value="ECO:0007669"/>
    <property type="project" value="UniProtKB-KW"/>
</dbReference>
<dbReference type="PANTHER" id="PTHR10336:SF6">
    <property type="entry name" value="1-PHOSPHATIDYLINOSITOL 4,5-BISPHOSPHATE PHOSPHODIESTERASE EPSILON-1"/>
    <property type="match status" value="1"/>
</dbReference>
<dbReference type="InterPro" id="IPR011992">
    <property type="entry name" value="EF-hand-dom_pair"/>
</dbReference>
<feature type="domain" description="Ras-GEF" evidence="4">
    <location>
        <begin position="156"/>
        <end position="414"/>
    </location>
</feature>
<keyword evidence="2" id="KW-0442">Lipid degradation</keyword>
<dbReference type="PANTHER" id="PTHR10336">
    <property type="entry name" value="PHOSPHOINOSITIDE-SPECIFIC PHOSPHOLIPASE C FAMILY PROTEIN"/>
    <property type="match status" value="1"/>
</dbReference>
<dbReference type="GO" id="GO:0048015">
    <property type="term" value="P:phosphatidylinositol-mediated signaling"/>
    <property type="evidence" value="ECO:0007669"/>
    <property type="project" value="TreeGrafter"/>
</dbReference>
<comment type="catalytic activity">
    <reaction evidence="2">
        <text>a 1,2-diacyl-sn-glycero-3-phospho-(1D-myo-inositol-4,5-bisphosphate) + H2O = 1D-myo-inositol 1,4,5-trisphosphate + a 1,2-diacyl-sn-glycerol + H(+)</text>
        <dbReference type="Rhea" id="RHEA:33179"/>
        <dbReference type="ChEBI" id="CHEBI:15377"/>
        <dbReference type="ChEBI" id="CHEBI:15378"/>
        <dbReference type="ChEBI" id="CHEBI:17815"/>
        <dbReference type="ChEBI" id="CHEBI:58456"/>
        <dbReference type="ChEBI" id="CHEBI:203600"/>
        <dbReference type="EC" id="3.1.4.11"/>
    </reaction>
</comment>
<dbReference type="InterPro" id="IPR001192">
    <property type="entry name" value="PI-PLC_fam"/>
</dbReference>
<dbReference type="EMBL" id="JAODUO010001443">
    <property type="protein sequence ID" value="KAK2163870.1"/>
    <property type="molecule type" value="Genomic_DNA"/>
</dbReference>
<organism evidence="5 6">
    <name type="scientific">Ridgeia piscesae</name>
    <name type="common">Tubeworm</name>
    <dbReference type="NCBI Taxonomy" id="27915"/>
    <lineage>
        <taxon>Eukaryota</taxon>
        <taxon>Metazoa</taxon>
        <taxon>Spiralia</taxon>
        <taxon>Lophotrochozoa</taxon>
        <taxon>Annelida</taxon>
        <taxon>Polychaeta</taxon>
        <taxon>Sedentaria</taxon>
        <taxon>Canalipalpata</taxon>
        <taxon>Sabellida</taxon>
        <taxon>Siboglinidae</taxon>
        <taxon>Ridgeia</taxon>
    </lineage>
</organism>
<dbReference type="Gene3D" id="1.10.238.10">
    <property type="entry name" value="EF-hand"/>
    <property type="match status" value="1"/>
</dbReference>
<evidence type="ECO:0000259" key="4">
    <source>
        <dbReference type="PROSITE" id="PS50009"/>
    </source>
</evidence>